<dbReference type="SUPFAM" id="SSF54211">
    <property type="entry name" value="Ribosomal protein S5 domain 2-like"/>
    <property type="match status" value="1"/>
</dbReference>
<dbReference type="SUPFAM" id="SSF52540">
    <property type="entry name" value="P-loop containing nucleoside triphosphate hydrolases"/>
    <property type="match status" value="1"/>
</dbReference>
<dbReference type="InterPro" id="IPR027065">
    <property type="entry name" value="Lon_Prtase"/>
</dbReference>
<dbReference type="PROSITE" id="PS51786">
    <property type="entry name" value="LON_PROTEOLYTIC"/>
    <property type="match status" value="1"/>
</dbReference>
<dbReference type="Pfam" id="PF00004">
    <property type="entry name" value="AAA"/>
    <property type="match status" value="1"/>
</dbReference>
<dbReference type="Gene3D" id="1.10.8.60">
    <property type="match status" value="1"/>
</dbReference>
<dbReference type="Gene3D" id="3.40.50.300">
    <property type="entry name" value="P-loop containing nucleotide triphosphate hydrolases"/>
    <property type="match status" value="1"/>
</dbReference>
<dbReference type="Pfam" id="PF05362">
    <property type="entry name" value="Lon_C"/>
    <property type="match status" value="1"/>
</dbReference>
<evidence type="ECO:0000313" key="16">
    <source>
        <dbReference type="EMBL" id="MFD2608590.1"/>
    </source>
</evidence>
<evidence type="ECO:0000256" key="11">
    <source>
        <dbReference type="PROSITE-ProRule" id="PRU01122"/>
    </source>
</evidence>
<dbReference type="InterPro" id="IPR046336">
    <property type="entry name" value="Lon_prtase_N_sf"/>
</dbReference>
<dbReference type="EMBL" id="JBHUMK010000013">
    <property type="protein sequence ID" value="MFD2608590.1"/>
    <property type="molecule type" value="Genomic_DNA"/>
</dbReference>
<organism evidence="16 17">
    <name type="scientific">Deinococcus taklimakanensis</name>
    <dbReference type="NCBI Taxonomy" id="536443"/>
    <lineage>
        <taxon>Bacteria</taxon>
        <taxon>Thermotogati</taxon>
        <taxon>Deinococcota</taxon>
        <taxon>Deinococci</taxon>
        <taxon>Deinococcales</taxon>
        <taxon>Deinococcaceae</taxon>
        <taxon>Deinococcus</taxon>
    </lineage>
</organism>
<dbReference type="InterPro" id="IPR027417">
    <property type="entry name" value="P-loop_NTPase"/>
</dbReference>
<evidence type="ECO:0000256" key="12">
    <source>
        <dbReference type="RuleBase" id="RU000591"/>
    </source>
</evidence>
<evidence type="ECO:0000259" key="15">
    <source>
        <dbReference type="PROSITE" id="PS51787"/>
    </source>
</evidence>
<dbReference type="PRINTS" id="PR00830">
    <property type="entry name" value="ENDOLAPTASE"/>
</dbReference>
<reference evidence="17" key="1">
    <citation type="journal article" date="2019" name="Int. J. Syst. Evol. Microbiol.">
        <title>The Global Catalogue of Microorganisms (GCM) 10K type strain sequencing project: providing services to taxonomists for standard genome sequencing and annotation.</title>
        <authorList>
            <consortium name="The Broad Institute Genomics Platform"/>
            <consortium name="The Broad Institute Genome Sequencing Center for Infectious Disease"/>
            <person name="Wu L."/>
            <person name="Ma J."/>
        </authorList>
    </citation>
    <scope>NUCLEOTIDE SEQUENCE [LARGE SCALE GENOMIC DNA]</scope>
    <source>
        <strain evidence="17">KCTC 33842</strain>
    </source>
</reference>
<sequence length="814" mass="90348">MIWELPVVALRNIVILPGVTMKVDVGRPKSKRAVDEAQAADRRVLLLTQRDPRTDDPTRAELFDMGVLAVVKQVVRMPDNTYQVLVEAQERARVMDEVPSAYMRVRADTQSAAEPQGEQARVIGVLASEIKSAFEDYQRQNKNLRLDNYQLEGLKALTDAGALADQVTHHATWTPEEKQAVLEASDLRARLEEVLKLLTRDTERFNMDKKIAGRVKEQMDANQREYYLREQMKAIGKELGGGEDSPAEVDALREKIEAAGMPESVKEKALKELQRLERTPGGSPESTVVRNYIDWLVDVPWSKRDEEILDIGRTRDILDSDHYALGDVKDRILEFLAVRQLTHKEGETEEQRKERSAEERTDDAELRAPILCLVGPPGVGKTSLGKSIARSLNRKFVRMALGGVRDESEIRGHRRTYIGSMPGRIIQGMKTAGVVNPVVLLDEIDKMSSDWRGDPSSAMLEVLDPEQNHTFQDHYLEVPYDLSQVMFITTANSLQTIPRPLLDRMEVIQIPGYTQLEKVEIAKRYRVPRQIKSHGLLGKLEITDAALNRIVEEYTAESGVRNLDRQISKLARKAAREQLETPWEGVKVIDAPQIPDFLGVPLHRPDKMEKEPQVGVAQGLAWTSVGGTMLLVEALATPGTGKVVMTGSLGDVMKESVGAAIAYLRAHAAEYGADPDFHKNLDLHVHFPDGATPKDGPSAGITIATAVVSAITGRPVRLDVAMTGEISLRGRVLPIGGVKEKLLAAHQGGIREVIIPKDNEPHLQEVPDSIRGELKIHTFERVGQVLDLLLLPKPEQDEQASVPPTLSKTVQPGA</sequence>
<dbReference type="PROSITE" id="PS51787">
    <property type="entry name" value="LON_N"/>
    <property type="match status" value="1"/>
</dbReference>
<dbReference type="Proteomes" id="UP001597475">
    <property type="component" value="Unassembled WGS sequence"/>
</dbReference>
<dbReference type="InterPro" id="IPR027543">
    <property type="entry name" value="Lon_bac"/>
</dbReference>
<evidence type="ECO:0000256" key="6">
    <source>
        <dbReference type="ARBA" id="ARBA00022825"/>
    </source>
</evidence>
<evidence type="ECO:0000259" key="14">
    <source>
        <dbReference type="PROSITE" id="PS51786"/>
    </source>
</evidence>
<dbReference type="InterPro" id="IPR004815">
    <property type="entry name" value="Lon_bac/euk-typ"/>
</dbReference>
<dbReference type="InterPro" id="IPR014721">
    <property type="entry name" value="Ribsml_uS5_D2-typ_fold_subgr"/>
</dbReference>
<keyword evidence="5 9" id="KW-0378">Hydrolase</keyword>
<dbReference type="InterPro" id="IPR003111">
    <property type="entry name" value="Lon_prtase_N"/>
</dbReference>
<feature type="active site" evidence="9 11">
    <location>
        <position position="741"/>
    </location>
</feature>
<evidence type="ECO:0000256" key="13">
    <source>
        <dbReference type="SAM" id="MobiDB-lite"/>
    </source>
</evidence>
<comment type="induction">
    <text evidence="9">By heat shock.</text>
</comment>
<proteinExistence type="evidence at transcript level"/>
<evidence type="ECO:0000256" key="5">
    <source>
        <dbReference type="ARBA" id="ARBA00022801"/>
    </source>
</evidence>
<feature type="region of interest" description="Disordered" evidence="13">
    <location>
        <begin position="794"/>
        <end position="814"/>
    </location>
</feature>
<dbReference type="InterPro" id="IPR003593">
    <property type="entry name" value="AAA+_ATPase"/>
</dbReference>
<keyword evidence="7 9" id="KW-0067">ATP-binding</keyword>
<evidence type="ECO:0000256" key="8">
    <source>
        <dbReference type="ARBA" id="ARBA00023016"/>
    </source>
</evidence>
<dbReference type="EC" id="3.4.21.53" evidence="9 10"/>
<dbReference type="PANTHER" id="PTHR10046">
    <property type="entry name" value="ATP DEPENDENT LON PROTEASE FAMILY MEMBER"/>
    <property type="match status" value="1"/>
</dbReference>
<dbReference type="PIRSF" id="PIRSF001174">
    <property type="entry name" value="Lon_proteas"/>
    <property type="match status" value="1"/>
</dbReference>
<dbReference type="InterPro" id="IPR003959">
    <property type="entry name" value="ATPase_AAA_core"/>
</dbReference>
<evidence type="ECO:0000256" key="1">
    <source>
        <dbReference type="ARBA" id="ARBA00004496"/>
    </source>
</evidence>
<feature type="domain" description="Lon proteolytic" evidence="14">
    <location>
        <begin position="611"/>
        <end position="792"/>
    </location>
</feature>
<feature type="domain" description="Lon N-terminal" evidence="15">
    <location>
        <begin position="5"/>
        <end position="202"/>
    </location>
</feature>
<keyword evidence="8 9" id="KW-0346">Stress response</keyword>
<dbReference type="InterPro" id="IPR020568">
    <property type="entry name" value="Ribosomal_Su5_D2-typ_SF"/>
</dbReference>
<evidence type="ECO:0000256" key="7">
    <source>
        <dbReference type="ARBA" id="ARBA00022840"/>
    </source>
</evidence>
<name>A0ABW5P0M6_9DEIO</name>
<dbReference type="SUPFAM" id="SSF88697">
    <property type="entry name" value="PUA domain-like"/>
    <property type="match status" value="1"/>
</dbReference>
<dbReference type="NCBIfam" id="TIGR00763">
    <property type="entry name" value="lon"/>
    <property type="match status" value="1"/>
</dbReference>
<comment type="caution">
    <text evidence="16">The sequence shown here is derived from an EMBL/GenBank/DDBJ whole genome shotgun (WGS) entry which is preliminary data.</text>
</comment>
<evidence type="ECO:0000256" key="2">
    <source>
        <dbReference type="ARBA" id="ARBA00022490"/>
    </source>
</evidence>
<keyword evidence="3 9" id="KW-0645">Protease</keyword>
<feature type="binding site" evidence="9">
    <location>
        <begin position="375"/>
        <end position="382"/>
    </location>
    <ligand>
        <name>ATP</name>
        <dbReference type="ChEBI" id="CHEBI:30616"/>
    </ligand>
</feature>
<keyword evidence="6 9" id="KW-0720">Serine protease</keyword>
<dbReference type="PROSITE" id="PS01046">
    <property type="entry name" value="LON_SER"/>
    <property type="match status" value="1"/>
</dbReference>
<evidence type="ECO:0000256" key="9">
    <source>
        <dbReference type="HAMAP-Rule" id="MF_01973"/>
    </source>
</evidence>
<comment type="subunit">
    <text evidence="9 10">Homohexamer. Organized in a ring with a central cavity.</text>
</comment>
<evidence type="ECO:0000256" key="3">
    <source>
        <dbReference type="ARBA" id="ARBA00022670"/>
    </source>
</evidence>
<dbReference type="SMART" id="SM00382">
    <property type="entry name" value="AAA"/>
    <property type="match status" value="1"/>
</dbReference>
<comment type="subcellular location">
    <subcellularLocation>
        <location evidence="1 9 10">Cytoplasm</location>
    </subcellularLocation>
</comment>
<dbReference type="Gene3D" id="2.30.130.40">
    <property type="entry name" value="LON domain-like"/>
    <property type="match status" value="1"/>
</dbReference>
<dbReference type="CDD" id="cd19500">
    <property type="entry name" value="RecA-like_Lon"/>
    <property type="match status" value="1"/>
</dbReference>
<comment type="function">
    <text evidence="9">ATP-dependent serine protease that mediates the selective degradation of mutant and abnormal proteins as well as certain short-lived regulatory proteins. Required for cellular homeostasis and for survival from DNA damage and developmental changes induced by stress. Degrades polypeptides processively to yield small peptide fragments that are 5 to 10 amino acids long. Binds to DNA in a double-stranded, site-specific manner.</text>
</comment>
<dbReference type="Gene3D" id="1.20.58.1480">
    <property type="match status" value="1"/>
</dbReference>
<comment type="similarity">
    <text evidence="9 10 11 12">Belongs to the peptidase S16 family.</text>
</comment>
<dbReference type="InterPro" id="IPR008269">
    <property type="entry name" value="Lon_proteolytic"/>
</dbReference>
<dbReference type="HAMAP" id="MF_01973">
    <property type="entry name" value="lon_bact"/>
    <property type="match status" value="1"/>
</dbReference>
<gene>
    <name evidence="9 16" type="primary">lon</name>
    <name evidence="16" type="ORF">ACFSR9_03925</name>
</gene>
<accession>A0ABW5P0M6</accession>
<keyword evidence="4 9" id="KW-0547">Nucleotide-binding</keyword>
<evidence type="ECO:0000313" key="17">
    <source>
        <dbReference type="Proteomes" id="UP001597475"/>
    </source>
</evidence>
<keyword evidence="2 9" id="KW-0963">Cytoplasm</keyword>
<dbReference type="Gene3D" id="1.20.5.5270">
    <property type="match status" value="1"/>
</dbReference>
<comment type="catalytic activity">
    <reaction evidence="9 10 11">
        <text>Hydrolysis of proteins in presence of ATP.</text>
        <dbReference type="EC" id="3.4.21.53"/>
    </reaction>
</comment>
<dbReference type="RefSeq" id="WP_386843244.1">
    <property type="nucleotide sequence ID" value="NZ_JBHUMK010000013.1"/>
</dbReference>
<dbReference type="SMART" id="SM00464">
    <property type="entry name" value="LON"/>
    <property type="match status" value="1"/>
</dbReference>
<dbReference type="Gene3D" id="3.30.230.10">
    <property type="match status" value="1"/>
</dbReference>
<keyword evidence="17" id="KW-1185">Reference proteome</keyword>
<dbReference type="InterPro" id="IPR054594">
    <property type="entry name" value="Lon_lid"/>
</dbReference>
<evidence type="ECO:0000256" key="4">
    <source>
        <dbReference type="ARBA" id="ARBA00022741"/>
    </source>
</evidence>
<protein>
    <recommendedName>
        <fullName evidence="9 10">Lon protease</fullName>
        <ecNumber evidence="9 10">3.4.21.53</ecNumber>
    </recommendedName>
    <alternativeName>
        <fullName evidence="9">ATP-dependent protease La</fullName>
    </alternativeName>
</protein>
<feature type="compositionally biased region" description="Polar residues" evidence="13">
    <location>
        <begin position="802"/>
        <end position="814"/>
    </location>
</feature>
<evidence type="ECO:0000256" key="10">
    <source>
        <dbReference type="PIRNR" id="PIRNR001174"/>
    </source>
</evidence>
<dbReference type="Pfam" id="PF02190">
    <property type="entry name" value="LON_substr_bdg"/>
    <property type="match status" value="1"/>
</dbReference>
<dbReference type="InterPro" id="IPR008268">
    <property type="entry name" value="Peptidase_S16_AS"/>
</dbReference>
<dbReference type="GO" id="GO:0004252">
    <property type="term" value="F:serine-type endopeptidase activity"/>
    <property type="evidence" value="ECO:0007669"/>
    <property type="project" value="UniProtKB-EC"/>
</dbReference>
<dbReference type="Pfam" id="PF22667">
    <property type="entry name" value="Lon_lid"/>
    <property type="match status" value="1"/>
</dbReference>
<dbReference type="InterPro" id="IPR015947">
    <property type="entry name" value="PUA-like_sf"/>
</dbReference>
<feature type="active site" evidence="9 11">
    <location>
        <position position="698"/>
    </location>
</feature>